<dbReference type="Proteomes" id="UP000095287">
    <property type="component" value="Unplaced"/>
</dbReference>
<protein>
    <submittedName>
        <fullName evidence="2">Ovule protein</fullName>
    </submittedName>
</protein>
<sequence length="136" mass="15234">MNLSLFKDMMAFMKEGDRKNEDEHQKRQILSKTLEAFLLCTAFISLPTEPTQPTQLIQPAHLLESGGTSSASLQCLEASLIYITSHRAHTTNSTDSTCTSTRIGRNFVSFVRFLSNGIRGLVVGVEKNYRTSSWVF</sequence>
<accession>A0A1I7ZFP8</accession>
<evidence type="ECO:0000313" key="2">
    <source>
        <dbReference type="WBParaSite" id="L893_g26074.t1"/>
    </source>
</evidence>
<reference evidence="2" key="1">
    <citation type="submission" date="2016-11" db="UniProtKB">
        <authorList>
            <consortium name="WormBaseParasite"/>
        </authorList>
    </citation>
    <scope>IDENTIFICATION</scope>
</reference>
<keyword evidence="1" id="KW-1185">Reference proteome</keyword>
<organism evidence="1 2">
    <name type="scientific">Steinernema glaseri</name>
    <dbReference type="NCBI Taxonomy" id="37863"/>
    <lineage>
        <taxon>Eukaryota</taxon>
        <taxon>Metazoa</taxon>
        <taxon>Ecdysozoa</taxon>
        <taxon>Nematoda</taxon>
        <taxon>Chromadorea</taxon>
        <taxon>Rhabditida</taxon>
        <taxon>Tylenchina</taxon>
        <taxon>Panagrolaimomorpha</taxon>
        <taxon>Strongyloidoidea</taxon>
        <taxon>Steinernematidae</taxon>
        <taxon>Steinernema</taxon>
    </lineage>
</organism>
<dbReference type="AlphaFoldDB" id="A0A1I7ZFP8"/>
<proteinExistence type="predicted"/>
<name>A0A1I7ZFP8_9BILA</name>
<evidence type="ECO:0000313" key="1">
    <source>
        <dbReference type="Proteomes" id="UP000095287"/>
    </source>
</evidence>
<dbReference type="WBParaSite" id="L893_g26074.t1">
    <property type="protein sequence ID" value="L893_g26074.t1"/>
    <property type="gene ID" value="L893_g26074"/>
</dbReference>